<organism evidence="1 2">
    <name type="scientific">Colocasia esculenta</name>
    <name type="common">Wild taro</name>
    <name type="synonym">Arum esculentum</name>
    <dbReference type="NCBI Taxonomy" id="4460"/>
    <lineage>
        <taxon>Eukaryota</taxon>
        <taxon>Viridiplantae</taxon>
        <taxon>Streptophyta</taxon>
        <taxon>Embryophyta</taxon>
        <taxon>Tracheophyta</taxon>
        <taxon>Spermatophyta</taxon>
        <taxon>Magnoliopsida</taxon>
        <taxon>Liliopsida</taxon>
        <taxon>Araceae</taxon>
        <taxon>Aroideae</taxon>
        <taxon>Colocasieae</taxon>
        <taxon>Colocasia</taxon>
    </lineage>
</organism>
<dbReference type="AlphaFoldDB" id="A0A843TLK7"/>
<reference evidence="1" key="1">
    <citation type="submission" date="2017-07" db="EMBL/GenBank/DDBJ databases">
        <title>Taro Niue Genome Assembly and Annotation.</title>
        <authorList>
            <person name="Atibalentja N."/>
            <person name="Keating K."/>
            <person name="Fields C.J."/>
        </authorList>
    </citation>
    <scope>NUCLEOTIDE SEQUENCE</scope>
    <source>
        <strain evidence="1">Niue_2</strain>
        <tissue evidence="1">Leaf</tissue>
    </source>
</reference>
<evidence type="ECO:0000313" key="2">
    <source>
        <dbReference type="Proteomes" id="UP000652761"/>
    </source>
</evidence>
<evidence type="ECO:0000313" key="1">
    <source>
        <dbReference type="EMBL" id="MQL71811.1"/>
    </source>
</evidence>
<accession>A0A843TLK7</accession>
<feature type="non-terminal residue" evidence="1">
    <location>
        <position position="1"/>
    </location>
</feature>
<gene>
    <name evidence="1" type="ORF">Taro_004122</name>
</gene>
<proteinExistence type="predicted"/>
<keyword evidence="2" id="KW-1185">Reference proteome</keyword>
<dbReference type="Proteomes" id="UP000652761">
    <property type="component" value="Unassembled WGS sequence"/>
</dbReference>
<dbReference type="EMBL" id="NMUH01000110">
    <property type="protein sequence ID" value="MQL71811.1"/>
    <property type="molecule type" value="Genomic_DNA"/>
</dbReference>
<sequence length="141" mass="15005">CLVQAPNCCFGNPFLGAIRGGTRVCSSLTSWRVRGAGWFCLWALNLVEVRDVGACVVRLWSHMVAPVFSEFLCLSGCVPRVASACVDSAGSAGVVFGLTKSSFASALLEFLLLWLVGTRYRRSSLPDGRGGGLLCRAFPAV</sequence>
<protein>
    <submittedName>
        <fullName evidence="1">Uncharacterized protein</fullName>
    </submittedName>
</protein>
<comment type="caution">
    <text evidence="1">The sequence shown here is derived from an EMBL/GenBank/DDBJ whole genome shotgun (WGS) entry which is preliminary data.</text>
</comment>
<name>A0A843TLK7_COLES</name>